<feature type="active site" description="Proton donor/acceptor" evidence="12 14">
    <location>
        <position position="148"/>
    </location>
</feature>
<dbReference type="EC" id="4.3.3.7" evidence="4 12"/>
<dbReference type="EMBL" id="JAAGRR010000082">
    <property type="protein sequence ID" value="NDY42756.1"/>
    <property type="molecule type" value="Genomic_DNA"/>
</dbReference>
<dbReference type="GO" id="GO:0008840">
    <property type="term" value="F:4-hydroxy-tetrahydrodipicolinate synthase activity"/>
    <property type="evidence" value="ECO:0007669"/>
    <property type="project" value="UniProtKB-UniRule"/>
</dbReference>
<feature type="site" description="L-lysine inhibitor binding; via carbonyl oxygen" evidence="16">
    <location>
        <position position="64"/>
    </location>
</feature>
<evidence type="ECO:0000256" key="5">
    <source>
        <dbReference type="ARBA" id="ARBA00022490"/>
    </source>
</evidence>
<feature type="active site" description="Schiff-base intermediate with substrate" evidence="12 14">
    <location>
        <position position="176"/>
    </location>
</feature>
<evidence type="ECO:0000256" key="8">
    <source>
        <dbReference type="ARBA" id="ARBA00023154"/>
    </source>
</evidence>
<dbReference type="HAMAP" id="MF_00418">
    <property type="entry name" value="DapA"/>
    <property type="match status" value="1"/>
</dbReference>
<evidence type="ECO:0000256" key="3">
    <source>
        <dbReference type="ARBA" id="ARBA00007592"/>
    </source>
</evidence>
<dbReference type="PRINTS" id="PR00146">
    <property type="entry name" value="DHPICSNTHASE"/>
</dbReference>
<evidence type="ECO:0000256" key="9">
    <source>
        <dbReference type="ARBA" id="ARBA00023239"/>
    </source>
</evidence>
<dbReference type="SUPFAM" id="SSF51569">
    <property type="entry name" value="Aldolase"/>
    <property type="match status" value="1"/>
</dbReference>
<feature type="site" description="L-lysine inhibitor binding" evidence="16">
    <location>
        <position position="95"/>
    </location>
</feature>
<protein>
    <recommendedName>
        <fullName evidence="4 12">4-hydroxy-tetrahydrodipicolinate synthase</fullName>
        <shortName evidence="12">HTPA synthase</shortName>
        <ecNumber evidence="4 12">4.3.3.7</ecNumber>
    </recommendedName>
</protein>
<dbReference type="Proteomes" id="UP000469346">
    <property type="component" value="Unassembled WGS sequence"/>
</dbReference>
<keyword evidence="6 12" id="KW-0028">Amino-acid biosynthesis</keyword>
<dbReference type="UniPathway" id="UPA00034">
    <property type="reaction ID" value="UER00017"/>
</dbReference>
<evidence type="ECO:0000256" key="11">
    <source>
        <dbReference type="ARBA" id="ARBA00047836"/>
    </source>
</evidence>
<dbReference type="GO" id="GO:0009089">
    <property type="term" value="P:lysine biosynthetic process via diaminopimelate"/>
    <property type="evidence" value="ECO:0007669"/>
    <property type="project" value="UniProtKB-UniRule"/>
</dbReference>
<evidence type="ECO:0000256" key="6">
    <source>
        <dbReference type="ARBA" id="ARBA00022605"/>
    </source>
</evidence>
<dbReference type="InterPro" id="IPR005263">
    <property type="entry name" value="DapA"/>
</dbReference>
<evidence type="ECO:0000256" key="1">
    <source>
        <dbReference type="ARBA" id="ARBA00003294"/>
    </source>
</evidence>
<dbReference type="InterPro" id="IPR013785">
    <property type="entry name" value="Aldolase_TIM"/>
</dbReference>
<dbReference type="NCBIfam" id="TIGR00674">
    <property type="entry name" value="dapA"/>
    <property type="match status" value="1"/>
</dbReference>
<feature type="binding site" evidence="12 15">
    <location>
        <position position="218"/>
    </location>
    <ligand>
        <name>pyruvate</name>
        <dbReference type="ChEBI" id="CHEBI:15361"/>
    </ligand>
</feature>
<dbReference type="PIRSF" id="PIRSF001365">
    <property type="entry name" value="DHDPS"/>
    <property type="match status" value="1"/>
</dbReference>
<evidence type="ECO:0000256" key="10">
    <source>
        <dbReference type="ARBA" id="ARBA00023270"/>
    </source>
</evidence>
<dbReference type="RefSeq" id="WP_163298887.1">
    <property type="nucleotide sequence ID" value="NZ_JAAGRR010000082.1"/>
</dbReference>
<keyword evidence="8 12" id="KW-0457">Lysine biosynthesis</keyword>
<reference evidence="17 18" key="1">
    <citation type="submission" date="2020-02" db="EMBL/GenBank/DDBJ databases">
        <title>Comparative genomics of sulfur disproportionating microorganisms.</title>
        <authorList>
            <person name="Ward L.M."/>
            <person name="Bertran E."/>
            <person name="Johnston D.T."/>
        </authorList>
    </citation>
    <scope>NUCLEOTIDE SEQUENCE [LARGE SCALE GENOMIC DNA]</scope>
    <source>
        <strain evidence="17 18">DSM 100025</strain>
    </source>
</reference>
<feature type="site" description="Part of a proton relay during catalysis" evidence="12 16">
    <location>
        <position position="59"/>
    </location>
</feature>
<dbReference type="Pfam" id="PF00701">
    <property type="entry name" value="DHDPS"/>
    <property type="match status" value="1"/>
</dbReference>
<dbReference type="InterPro" id="IPR020625">
    <property type="entry name" value="Schiff_base-form_aldolases_AS"/>
</dbReference>
<proteinExistence type="inferred from homology"/>
<evidence type="ECO:0000313" key="18">
    <source>
        <dbReference type="Proteomes" id="UP000469346"/>
    </source>
</evidence>
<dbReference type="AlphaFoldDB" id="A0A6N9TW97"/>
<dbReference type="Gene3D" id="3.20.20.70">
    <property type="entry name" value="Aldolase class I"/>
    <property type="match status" value="1"/>
</dbReference>
<comment type="function">
    <text evidence="1 12">Catalyzes the condensation of (S)-aspartate-beta-semialdehyde [(S)-ASA] and pyruvate to 4-hydroxy-tetrahydrodipicolinate (HTPA).</text>
</comment>
<dbReference type="CDD" id="cd00950">
    <property type="entry name" value="DHDPS"/>
    <property type="match status" value="1"/>
</dbReference>
<feature type="site" description="Part of a proton relay during catalysis" evidence="12 16">
    <location>
        <position position="122"/>
    </location>
</feature>
<evidence type="ECO:0000256" key="14">
    <source>
        <dbReference type="PIRSR" id="PIRSR001365-1"/>
    </source>
</evidence>
<feature type="site" description="L-lysine inhibitor binding" evidence="16">
    <location>
        <position position="99"/>
    </location>
</feature>
<dbReference type="PANTHER" id="PTHR12128">
    <property type="entry name" value="DIHYDRODIPICOLINATE SYNTHASE"/>
    <property type="match status" value="1"/>
</dbReference>
<evidence type="ECO:0000313" key="17">
    <source>
        <dbReference type="EMBL" id="NDY42756.1"/>
    </source>
</evidence>
<evidence type="ECO:0000256" key="7">
    <source>
        <dbReference type="ARBA" id="ARBA00022915"/>
    </source>
</evidence>
<dbReference type="SMART" id="SM01130">
    <property type="entry name" value="DHDPS"/>
    <property type="match status" value="1"/>
</dbReference>
<keyword evidence="10 12" id="KW-0704">Schiff base</keyword>
<sequence>MARATAARRTGTTKKQPIEGSIVAIVTPFRDGRLDEAAFRDLIEWHIRSGTHCIVPCGTTGESATLSHEEHMRVVELAVETVRGRVPVIAGTGSNSTEETIMLTRHAKKAGADAALVITPYYNKPSQEGLVRHFEAVAEACRFPMILYNVPGRTGVNMLPATVARCARNRWIVGIKEATGNLHQVADVIRLCPKNFIVLSGDDFTAFPTMALGGRGVISVAANVMPRQMAALMNAALKGDMAKARRLHFQLFPLFEALFFETNPVPAKTALALMGRLPSGEVRLPLAPMSEANEGRLRDVLAEMKLV</sequence>
<comment type="similarity">
    <text evidence="3 12 13">Belongs to the DapA family.</text>
</comment>
<comment type="caution">
    <text evidence="12">Was originally thought to be a dihydrodipicolinate synthase (DHDPS), catalyzing the condensation of (S)-aspartate-beta-semialdehyde [(S)-ASA] and pyruvate to dihydrodipicolinate (DHDP). However, it was shown in E.coli that the product of the enzymatic reaction is not dihydrodipicolinate but in fact (4S)-4-hydroxy-2,3,4,5-tetrahydro-(2S)-dipicolinic acid (HTPA), and that the consecutive dehydration reaction leading to DHDP is not spontaneous but catalyzed by DapB.</text>
</comment>
<dbReference type="GO" id="GO:0005829">
    <property type="term" value="C:cytosol"/>
    <property type="evidence" value="ECO:0007669"/>
    <property type="project" value="TreeGrafter"/>
</dbReference>
<keyword evidence="9 12" id="KW-0456">Lyase</keyword>
<comment type="pathway">
    <text evidence="2 12">Amino-acid biosynthesis; L-lysine biosynthesis via DAP pathway; (S)-tetrahydrodipicolinate from L-aspartate: step 3/4.</text>
</comment>
<evidence type="ECO:0000256" key="12">
    <source>
        <dbReference type="HAMAP-Rule" id="MF_00418"/>
    </source>
</evidence>
<dbReference type="PANTHER" id="PTHR12128:SF66">
    <property type="entry name" value="4-HYDROXY-2-OXOGLUTARATE ALDOLASE, MITOCHONDRIAL"/>
    <property type="match status" value="1"/>
</dbReference>
<name>A0A6N9TW97_DISTH</name>
<dbReference type="InterPro" id="IPR002220">
    <property type="entry name" value="DapA-like"/>
</dbReference>
<evidence type="ECO:0000256" key="2">
    <source>
        <dbReference type="ARBA" id="ARBA00005120"/>
    </source>
</evidence>
<dbReference type="PROSITE" id="PS00666">
    <property type="entry name" value="DHDPS_2"/>
    <property type="match status" value="1"/>
</dbReference>
<keyword evidence="18" id="KW-1185">Reference proteome</keyword>
<keyword evidence="7 12" id="KW-0220">Diaminopimelate biosynthesis</keyword>
<gene>
    <name evidence="12" type="primary">dapA</name>
    <name evidence="17" type="ORF">G3N55_07865</name>
</gene>
<comment type="catalytic activity">
    <reaction evidence="11 12">
        <text>L-aspartate 4-semialdehyde + pyruvate = (2S,4S)-4-hydroxy-2,3,4,5-tetrahydrodipicolinate + H2O + H(+)</text>
        <dbReference type="Rhea" id="RHEA:34171"/>
        <dbReference type="ChEBI" id="CHEBI:15361"/>
        <dbReference type="ChEBI" id="CHEBI:15377"/>
        <dbReference type="ChEBI" id="CHEBI:15378"/>
        <dbReference type="ChEBI" id="CHEBI:67139"/>
        <dbReference type="ChEBI" id="CHEBI:537519"/>
        <dbReference type="EC" id="4.3.3.7"/>
    </reaction>
</comment>
<evidence type="ECO:0000256" key="4">
    <source>
        <dbReference type="ARBA" id="ARBA00012086"/>
    </source>
</evidence>
<comment type="subcellular location">
    <subcellularLocation>
        <location evidence="12">Cytoplasm</location>
    </subcellularLocation>
</comment>
<evidence type="ECO:0000256" key="13">
    <source>
        <dbReference type="PIRNR" id="PIRNR001365"/>
    </source>
</evidence>
<feature type="site" description="L-lysine inhibitor binding" evidence="16">
    <location>
        <position position="121"/>
    </location>
</feature>
<comment type="subunit">
    <text evidence="12">Homotetramer; dimer of dimers.</text>
</comment>
<organism evidence="17 18">
    <name type="scientific">Dissulfurirhabdus thermomarina</name>
    <dbReference type="NCBI Taxonomy" id="1765737"/>
    <lineage>
        <taxon>Bacteria</taxon>
        <taxon>Deltaproteobacteria</taxon>
        <taxon>Dissulfurirhabdaceae</taxon>
        <taxon>Dissulfurirhabdus</taxon>
    </lineage>
</organism>
<accession>A0A6N9TW97</accession>
<keyword evidence="5 12" id="KW-0963">Cytoplasm</keyword>
<feature type="binding site" evidence="12 15">
    <location>
        <position position="60"/>
    </location>
    <ligand>
        <name>pyruvate</name>
        <dbReference type="ChEBI" id="CHEBI:15361"/>
    </ligand>
</feature>
<evidence type="ECO:0000256" key="16">
    <source>
        <dbReference type="PIRSR" id="PIRSR001365-3"/>
    </source>
</evidence>
<comment type="caution">
    <text evidence="17">The sequence shown here is derived from an EMBL/GenBank/DDBJ whole genome shotgun (WGS) entry which is preliminary data.</text>
</comment>
<evidence type="ECO:0000256" key="15">
    <source>
        <dbReference type="PIRSR" id="PIRSR001365-2"/>
    </source>
</evidence>
<dbReference type="GO" id="GO:0019877">
    <property type="term" value="P:diaminopimelate biosynthetic process"/>
    <property type="evidence" value="ECO:0007669"/>
    <property type="project" value="UniProtKB-UniRule"/>
</dbReference>